<name>A0ACC1L9R1_9FUNG</name>
<dbReference type="Proteomes" id="UP001140096">
    <property type="component" value="Unassembled WGS sequence"/>
</dbReference>
<feature type="non-terminal residue" evidence="1">
    <location>
        <position position="414"/>
    </location>
</feature>
<gene>
    <name evidence="1" type="ORF">H4S07_004323</name>
</gene>
<protein>
    <submittedName>
        <fullName evidence="1">Uncharacterized protein</fullName>
    </submittedName>
</protein>
<evidence type="ECO:0000313" key="1">
    <source>
        <dbReference type="EMBL" id="KAJ2804033.1"/>
    </source>
</evidence>
<reference evidence="1" key="1">
    <citation type="submission" date="2022-07" db="EMBL/GenBank/DDBJ databases">
        <title>Phylogenomic reconstructions and comparative analyses of Kickxellomycotina fungi.</title>
        <authorList>
            <person name="Reynolds N.K."/>
            <person name="Stajich J.E."/>
            <person name="Barry K."/>
            <person name="Grigoriev I.V."/>
            <person name="Crous P."/>
            <person name="Smith M.E."/>
        </authorList>
    </citation>
    <scope>NUCLEOTIDE SEQUENCE</scope>
    <source>
        <strain evidence="1">CBS 102833</strain>
    </source>
</reference>
<evidence type="ECO:0000313" key="2">
    <source>
        <dbReference type="Proteomes" id="UP001140096"/>
    </source>
</evidence>
<proteinExistence type="predicted"/>
<dbReference type="EMBL" id="JANBUP010001705">
    <property type="protein sequence ID" value="KAJ2804033.1"/>
    <property type="molecule type" value="Genomic_DNA"/>
</dbReference>
<accession>A0ACC1L9R1</accession>
<comment type="caution">
    <text evidence="1">The sequence shown here is derived from an EMBL/GenBank/DDBJ whole genome shotgun (WGS) entry which is preliminary data.</text>
</comment>
<sequence>MASRRSSGRQGNAAARRTRNNSAHSEDDNGQHKPLPTPRGRDSGQQAAETAQERQRLMEVFGSYPAQASGSGTSKPVAAGSSGSSHHGMEFASPSPPTSADPSDSSSGHLPDNVHLSMPVMAQNKGKQPVTSKSAGRSRAVSPAPAAATVPQEAGQQQLTERQRSKITNAYHNQFAHLLGQELAPPGSESSAPFSPATEWSFTSPQTITLEDMQQLRMTPRRPPPQPSAEPPAAGKWSQPTTPSPQQQSKPQRQSHDRDSGLFGGRAFSFTSPAGGVSTSQTPLHGSIEPIQELDEDGSWSQATARRHGSSSASPVAAPRPRYDVRVPPPETLPRTQTLGTRSPTPTQQLLPPPPQETPQSRRRRATTAAGSVSSYNSHSRSRSFGSSDRITLQQIIDQNQRGTAPARAPAGSG</sequence>
<keyword evidence="2" id="KW-1185">Reference proteome</keyword>
<organism evidence="1 2">
    <name type="scientific">Coemansia furcata</name>
    <dbReference type="NCBI Taxonomy" id="417177"/>
    <lineage>
        <taxon>Eukaryota</taxon>
        <taxon>Fungi</taxon>
        <taxon>Fungi incertae sedis</taxon>
        <taxon>Zoopagomycota</taxon>
        <taxon>Kickxellomycotina</taxon>
        <taxon>Kickxellomycetes</taxon>
        <taxon>Kickxellales</taxon>
        <taxon>Kickxellaceae</taxon>
        <taxon>Coemansia</taxon>
    </lineage>
</organism>